<evidence type="ECO:0000313" key="2">
    <source>
        <dbReference type="Proteomes" id="UP000199013"/>
    </source>
</evidence>
<protein>
    <submittedName>
        <fullName evidence="1">Sucraseferredoxin family protein</fullName>
    </submittedName>
</protein>
<keyword evidence="2" id="KW-1185">Reference proteome</keyword>
<proteinExistence type="predicted"/>
<dbReference type="EMBL" id="FLUV01001889">
    <property type="protein sequence ID" value="SBW25355.1"/>
    <property type="molecule type" value="Genomic_DNA"/>
</dbReference>
<reference evidence="2" key="1">
    <citation type="submission" date="2016-02" db="EMBL/GenBank/DDBJ databases">
        <authorList>
            <person name="Wibberg D."/>
        </authorList>
    </citation>
    <scope>NUCLEOTIDE SEQUENCE [LARGE SCALE GENOMIC DNA]</scope>
</reference>
<organism evidence="1 2">
    <name type="scientific">Candidatus Protofrankia californiensis</name>
    <dbReference type="NCBI Taxonomy" id="1839754"/>
    <lineage>
        <taxon>Bacteria</taxon>
        <taxon>Bacillati</taxon>
        <taxon>Actinomycetota</taxon>
        <taxon>Actinomycetes</taxon>
        <taxon>Frankiales</taxon>
        <taxon>Frankiaceae</taxon>
        <taxon>Protofrankia</taxon>
    </lineage>
</organism>
<dbReference type="Proteomes" id="UP000199013">
    <property type="component" value="Unassembled WGS sequence"/>
</dbReference>
<evidence type="ECO:0000313" key="1">
    <source>
        <dbReference type="EMBL" id="SBW25355.1"/>
    </source>
</evidence>
<accession>A0A1C3P690</accession>
<gene>
    <name evidence="1" type="ORF">FDG2_4515</name>
</gene>
<dbReference type="AlphaFoldDB" id="A0A1C3P690"/>
<name>A0A1C3P690_9ACTN</name>
<sequence>MRVRRCSHTGGHRFAPTGFTFPDGRAWGFLDVPTLDRIVRRGGRPGELRGRYRGNTALDQWGQVAERELFERFGWGWLDHEITSSHSEVADSGRLATVELAWQGPTGAATATASVEVVRDVPVLVCGEAPDLAEKTSPELALRSITIWR</sequence>